<protein>
    <recommendedName>
        <fullName evidence="1">Beta-lactamase-related domain-containing protein</fullName>
    </recommendedName>
</protein>
<dbReference type="Pfam" id="PF00144">
    <property type="entry name" value="Beta-lactamase"/>
    <property type="match status" value="1"/>
</dbReference>
<dbReference type="Gene3D" id="3.40.710.10">
    <property type="entry name" value="DD-peptidase/beta-lactamase superfamily"/>
    <property type="match status" value="1"/>
</dbReference>
<organism evidence="2">
    <name type="scientific">marine metagenome</name>
    <dbReference type="NCBI Taxonomy" id="408172"/>
    <lineage>
        <taxon>unclassified sequences</taxon>
        <taxon>metagenomes</taxon>
        <taxon>ecological metagenomes</taxon>
    </lineage>
</organism>
<evidence type="ECO:0000313" key="2">
    <source>
        <dbReference type="EMBL" id="SUZ96741.1"/>
    </source>
</evidence>
<dbReference type="AlphaFoldDB" id="A0A381S036"/>
<dbReference type="EMBL" id="UINC01002444">
    <property type="protein sequence ID" value="SUZ96741.1"/>
    <property type="molecule type" value="Genomic_DNA"/>
</dbReference>
<gene>
    <name evidence="2" type="ORF">METZ01_LOCUS49595</name>
</gene>
<feature type="domain" description="Beta-lactamase-related" evidence="1">
    <location>
        <begin position="45"/>
        <end position="360"/>
    </location>
</feature>
<dbReference type="PANTHER" id="PTHR46825:SF9">
    <property type="entry name" value="BETA-LACTAMASE-RELATED DOMAIN-CONTAINING PROTEIN"/>
    <property type="match status" value="1"/>
</dbReference>
<dbReference type="InterPro" id="IPR050491">
    <property type="entry name" value="AmpC-like"/>
</dbReference>
<proteinExistence type="predicted"/>
<dbReference type="InterPro" id="IPR012338">
    <property type="entry name" value="Beta-lactam/transpept-like"/>
</dbReference>
<evidence type="ECO:0000259" key="1">
    <source>
        <dbReference type="Pfam" id="PF00144"/>
    </source>
</evidence>
<sequence length="482" mass="54344">MKQSMLLSIILSLTYGSISGESISENARVGEAIRFIQVWLDAQRDYEGIPGISIAIVHDQELLWSGGFGFSDPAERNPTTSRTIHSICSISKLFTSIAIMQLRDKGELSLNDPIKKHLPWFNIENTYPEKGDVTIKGILTHSSGLPRESDYPYWTGPDFTFPSSENIQNKLGKQKTLYPANRYFQYSNLGLTLAGEIITAISGMDFDTYIKRNIIQPLKMRDTRTFMPKNMHGKKLAIGHNARDRSGKRTPLKLFDAKGIGPAAGFSSTVDDLSKFGSWQFRLLEQGGNEILNANTLREMHRVHWLDDDWDPAWGLGFAIWRKNEKKFVGHGGSCPGYRSSFILQPDSKIAVAFMSNASGVDVGSFAEMAYQIINTAIDAALDMVNIEEPLDPRFERYLGSYLELPWWGELAIIAWEGQLAGVYLPAKDPLKDLMKLRHIEGNTFRRVRNNGTLGEEIIFETDNKGTINKLWRHSNYAPKIR</sequence>
<name>A0A381S036_9ZZZZ</name>
<reference evidence="2" key="1">
    <citation type="submission" date="2018-05" db="EMBL/GenBank/DDBJ databases">
        <authorList>
            <person name="Lanie J.A."/>
            <person name="Ng W.-L."/>
            <person name="Kazmierczak K.M."/>
            <person name="Andrzejewski T.M."/>
            <person name="Davidsen T.M."/>
            <person name="Wayne K.J."/>
            <person name="Tettelin H."/>
            <person name="Glass J.I."/>
            <person name="Rusch D."/>
            <person name="Podicherti R."/>
            <person name="Tsui H.-C.T."/>
            <person name="Winkler M.E."/>
        </authorList>
    </citation>
    <scope>NUCLEOTIDE SEQUENCE</scope>
</reference>
<dbReference type="InterPro" id="IPR001466">
    <property type="entry name" value="Beta-lactam-related"/>
</dbReference>
<dbReference type="SUPFAM" id="SSF56601">
    <property type="entry name" value="beta-lactamase/transpeptidase-like"/>
    <property type="match status" value="1"/>
</dbReference>
<dbReference type="PANTHER" id="PTHR46825">
    <property type="entry name" value="D-ALANYL-D-ALANINE-CARBOXYPEPTIDASE/ENDOPEPTIDASE AMPH"/>
    <property type="match status" value="1"/>
</dbReference>
<accession>A0A381S036</accession>